<evidence type="ECO:0000256" key="9">
    <source>
        <dbReference type="ARBA" id="ARBA00023134"/>
    </source>
</evidence>
<proteinExistence type="inferred from homology"/>
<evidence type="ECO:0000256" key="8">
    <source>
        <dbReference type="ARBA" id="ARBA00022741"/>
    </source>
</evidence>
<keyword evidence="9" id="KW-0342">GTP-binding</keyword>
<keyword evidence="7" id="KW-0808">Transferase</keyword>
<comment type="similarity">
    <text evidence="3">Belongs to the UPRTase family.</text>
</comment>
<dbReference type="InterPro" id="IPR000836">
    <property type="entry name" value="PRTase_dom"/>
</dbReference>
<evidence type="ECO:0000256" key="6">
    <source>
        <dbReference type="ARBA" id="ARBA00022676"/>
    </source>
</evidence>
<dbReference type="Gene3D" id="3.40.50.2020">
    <property type="match status" value="1"/>
</dbReference>
<dbReference type="SUPFAM" id="SSF53271">
    <property type="entry name" value="PRTase-like"/>
    <property type="match status" value="1"/>
</dbReference>
<evidence type="ECO:0000313" key="11">
    <source>
        <dbReference type="EMBL" id="GMM36783.1"/>
    </source>
</evidence>
<comment type="caution">
    <text evidence="11">The sequence shown here is derived from an EMBL/GenBank/DDBJ whole genome shotgun (WGS) entry which is preliminary data.</text>
</comment>
<evidence type="ECO:0000256" key="2">
    <source>
        <dbReference type="ARBA" id="ARBA00005180"/>
    </source>
</evidence>
<keyword evidence="8" id="KW-0547">Nucleotide-binding</keyword>
<accession>A0AAV5QPI5</accession>
<dbReference type="Proteomes" id="UP001360560">
    <property type="component" value="Unassembled WGS sequence"/>
</dbReference>
<comment type="cofactor">
    <cofactor evidence="1">
        <name>Mg(2+)</name>
        <dbReference type="ChEBI" id="CHEBI:18420"/>
    </cofactor>
</comment>
<keyword evidence="5" id="KW-0021">Allosteric enzyme</keyword>
<dbReference type="EC" id="2.4.2.9" evidence="4"/>
<dbReference type="EMBL" id="BTFZ01000011">
    <property type="protein sequence ID" value="GMM36783.1"/>
    <property type="molecule type" value="Genomic_DNA"/>
</dbReference>
<evidence type="ECO:0000259" key="10">
    <source>
        <dbReference type="Pfam" id="PF14681"/>
    </source>
</evidence>
<evidence type="ECO:0000256" key="4">
    <source>
        <dbReference type="ARBA" id="ARBA00011894"/>
    </source>
</evidence>
<evidence type="ECO:0000256" key="3">
    <source>
        <dbReference type="ARBA" id="ARBA00009516"/>
    </source>
</evidence>
<name>A0AAV5QPI5_9ASCO</name>
<dbReference type="FunFam" id="3.40.50.2020:FF:000023">
    <property type="entry name" value="Probable uracil phosphoribosyltransferase"/>
    <property type="match status" value="1"/>
</dbReference>
<comment type="pathway">
    <text evidence="2">Pyrimidine metabolism; UMP biosynthesis via salvage pathway; UMP from uracil: step 1/1.</text>
</comment>
<protein>
    <recommendedName>
        <fullName evidence="4">uracil phosphoribosyltransferase</fullName>
        <ecNumber evidence="4">2.4.2.9</ecNumber>
    </recommendedName>
</protein>
<reference evidence="11 12" key="1">
    <citation type="journal article" date="2023" name="Elife">
        <title>Identification of key yeast species and microbe-microbe interactions impacting larval growth of Drosophila in the wild.</title>
        <authorList>
            <person name="Mure A."/>
            <person name="Sugiura Y."/>
            <person name="Maeda R."/>
            <person name="Honda K."/>
            <person name="Sakurai N."/>
            <person name="Takahashi Y."/>
            <person name="Watada M."/>
            <person name="Katoh T."/>
            <person name="Gotoh A."/>
            <person name="Gotoh Y."/>
            <person name="Taniguchi I."/>
            <person name="Nakamura K."/>
            <person name="Hayashi T."/>
            <person name="Katayama T."/>
            <person name="Uemura T."/>
            <person name="Hattori Y."/>
        </authorList>
    </citation>
    <scope>NUCLEOTIDE SEQUENCE [LARGE SCALE GENOMIC DNA]</scope>
    <source>
        <strain evidence="11 12">SC-9</strain>
    </source>
</reference>
<dbReference type="InterPro" id="IPR029057">
    <property type="entry name" value="PRTase-like"/>
</dbReference>
<dbReference type="GeneID" id="90074758"/>
<evidence type="ECO:0000313" key="12">
    <source>
        <dbReference type="Proteomes" id="UP001360560"/>
    </source>
</evidence>
<dbReference type="CDD" id="cd06223">
    <property type="entry name" value="PRTases_typeI"/>
    <property type="match status" value="1"/>
</dbReference>
<dbReference type="GO" id="GO:0008655">
    <property type="term" value="P:pyrimidine-containing compound salvage"/>
    <property type="evidence" value="ECO:0007669"/>
    <property type="project" value="UniProtKB-ARBA"/>
</dbReference>
<evidence type="ECO:0000256" key="7">
    <source>
        <dbReference type="ARBA" id="ARBA00022679"/>
    </source>
</evidence>
<evidence type="ECO:0000256" key="1">
    <source>
        <dbReference type="ARBA" id="ARBA00001946"/>
    </source>
</evidence>
<feature type="domain" description="Phosphoribosyltransferase" evidence="10">
    <location>
        <begin position="13"/>
        <end position="214"/>
    </location>
</feature>
<dbReference type="AlphaFoldDB" id="A0AAV5QPI5"/>
<organism evidence="11 12">
    <name type="scientific">Saccharomycopsis crataegensis</name>
    <dbReference type="NCBI Taxonomy" id="43959"/>
    <lineage>
        <taxon>Eukaryota</taxon>
        <taxon>Fungi</taxon>
        <taxon>Dikarya</taxon>
        <taxon>Ascomycota</taxon>
        <taxon>Saccharomycotina</taxon>
        <taxon>Saccharomycetes</taxon>
        <taxon>Saccharomycopsidaceae</taxon>
        <taxon>Saccharomycopsis</taxon>
    </lineage>
</organism>
<dbReference type="NCBIfam" id="NF001097">
    <property type="entry name" value="PRK00129.1"/>
    <property type="match status" value="1"/>
</dbReference>
<evidence type="ECO:0000256" key="5">
    <source>
        <dbReference type="ARBA" id="ARBA00022533"/>
    </source>
</evidence>
<gene>
    <name evidence="11" type="ORF">DASC09_041080</name>
</gene>
<keyword evidence="6 11" id="KW-0328">Glycosyltransferase</keyword>
<sequence length="216" mass="24231">MSAESPKNVILLPQTNQLLSLYTIIRNKETQRSDFVFYSDRIIRLLVEEGLNQLPVEPKTVSTPTGEVFEGVKFLGKICGVSIIRAGESMEQGLRDCCRSVRLGKILIQRDEETALPKLYYEKLPEDIASRYVFLLDPMLATGGSAIMATEVLLSRGVKPERIFFLNLISNPEGISNYHKKFPDIKIVTGAVDRGLNESKHIVTGLGDFGDRYYCI</sequence>
<dbReference type="GO" id="GO:0005525">
    <property type="term" value="F:GTP binding"/>
    <property type="evidence" value="ECO:0007669"/>
    <property type="project" value="UniProtKB-KW"/>
</dbReference>
<dbReference type="Pfam" id="PF14681">
    <property type="entry name" value="UPRTase"/>
    <property type="match status" value="1"/>
</dbReference>
<keyword evidence="12" id="KW-1185">Reference proteome</keyword>
<dbReference type="RefSeq" id="XP_064853779.1">
    <property type="nucleotide sequence ID" value="XM_064997707.1"/>
</dbReference>
<dbReference type="GO" id="GO:0004845">
    <property type="term" value="F:uracil phosphoribosyltransferase activity"/>
    <property type="evidence" value="ECO:0007669"/>
    <property type="project" value="UniProtKB-EC"/>
</dbReference>